<dbReference type="GeneID" id="96086913"/>
<dbReference type="HAMAP" id="MF_03056">
    <property type="entry name" value="TRM82"/>
    <property type="match status" value="1"/>
</dbReference>
<comment type="function">
    <text evidence="6">Required for the formation of N(7)-methylguanine at position 46 (m7G46) in tRNA. In the complex, it is required to stabilize and induce conformational changes of the catalytic subunit.</text>
</comment>
<evidence type="ECO:0008006" key="11">
    <source>
        <dbReference type="Google" id="ProtNLM"/>
    </source>
</evidence>
<evidence type="ECO:0000256" key="6">
    <source>
        <dbReference type="HAMAP-Rule" id="MF_03056"/>
    </source>
</evidence>
<accession>A0ABR3UE59</accession>
<gene>
    <name evidence="9" type="ORF">ACET3X_006591</name>
</gene>
<comment type="subcellular location">
    <subcellularLocation>
        <location evidence="1 6">Nucleus</location>
    </subcellularLocation>
</comment>
<feature type="region of interest" description="Disordered" evidence="8">
    <location>
        <begin position="33"/>
        <end position="62"/>
    </location>
</feature>
<keyword evidence="5 6" id="KW-0539">Nucleus</keyword>
<feature type="compositionally biased region" description="Polar residues" evidence="8">
    <location>
        <begin position="33"/>
        <end position="43"/>
    </location>
</feature>
<evidence type="ECO:0000256" key="3">
    <source>
        <dbReference type="ARBA" id="ARBA00022694"/>
    </source>
</evidence>
<dbReference type="PANTHER" id="PTHR16288:SF0">
    <property type="entry name" value="TRNA (GUANINE-N(7)-)-METHYLTRANSFERASE NON-CATALYTIC SUBUNIT WDR4"/>
    <property type="match status" value="1"/>
</dbReference>
<keyword evidence="2 6" id="KW-0853">WD repeat</keyword>
<evidence type="ECO:0000256" key="8">
    <source>
        <dbReference type="SAM" id="MobiDB-lite"/>
    </source>
</evidence>
<reference evidence="9 10" key="1">
    <citation type="submission" date="2024-09" db="EMBL/GenBank/DDBJ databases">
        <title>T2T genomes of carrot and Alternaria dauci and their utility for understanding host-pathogen interaction during carrot leaf blight disease.</title>
        <authorList>
            <person name="Liu W."/>
            <person name="Xu S."/>
            <person name="Ou C."/>
            <person name="Liu X."/>
            <person name="Zhuang F."/>
            <person name="Deng X.W."/>
        </authorList>
    </citation>
    <scope>NUCLEOTIDE SEQUENCE [LARGE SCALE GENOMIC DNA]</scope>
    <source>
        <strain evidence="9 10">A2016</strain>
    </source>
</reference>
<dbReference type="InterPro" id="IPR036322">
    <property type="entry name" value="WD40_repeat_dom_sf"/>
</dbReference>
<dbReference type="InterPro" id="IPR001680">
    <property type="entry name" value="WD40_rpt"/>
</dbReference>
<organism evidence="9 10">
    <name type="scientific">Alternaria dauci</name>
    <dbReference type="NCBI Taxonomy" id="48095"/>
    <lineage>
        <taxon>Eukaryota</taxon>
        <taxon>Fungi</taxon>
        <taxon>Dikarya</taxon>
        <taxon>Ascomycota</taxon>
        <taxon>Pezizomycotina</taxon>
        <taxon>Dothideomycetes</taxon>
        <taxon>Pleosporomycetidae</taxon>
        <taxon>Pleosporales</taxon>
        <taxon>Pleosporineae</taxon>
        <taxon>Pleosporaceae</taxon>
        <taxon>Alternaria</taxon>
        <taxon>Alternaria sect. Porri</taxon>
    </lineage>
</organism>
<dbReference type="InterPro" id="IPR028884">
    <property type="entry name" value="Trm82"/>
</dbReference>
<dbReference type="EMBL" id="JBHGVX010000006">
    <property type="protein sequence ID" value="KAL1794775.1"/>
    <property type="molecule type" value="Genomic_DNA"/>
</dbReference>
<feature type="region of interest" description="Disordered" evidence="8">
    <location>
        <begin position="149"/>
        <end position="172"/>
    </location>
</feature>
<evidence type="ECO:0000256" key="7">
    <source>
        <dbReference type="PROSITE-ProRule" id="PRU00221"/>
    </source>
</evidence>
<evidence type="ECO:0000256" key="1">
    <source>
        <dbReference type="ARBA" id="ARBA00004123"/>
    </source>
</evidence>
<evidence type="ECO:0000256" key="4">
    <source>
        <dbReference type="ARBA" id="ARBA00022737"/>
    </source>
</evidence>
<dbReference type="PANTHER" id="PTHR16288">
    <property type="entry name" value="WD40 REPEAT PROTEIN 4"/>
    <property type="match status" value="1"/>
</dbReference>
<comment type="pathway">
    <text evidence="6">tRNA modification; N(7)-methylguanine-tRNA biosynthesis.</text>
</comment>
<comment type="caution">
    <text evidence="9">The sequence shown here is derived from an EMBL/GenBank/DDBJ whole genome shotgun (WGS) entry which is preliminary data.</text>
</comment>
<evidence type="ECO:0000313" key="9">
    <source>
        <dbReference type="EMBL" id="KAL1794775.1"/>
    </source>
</evidence>
<dbReference type="PROSITE" id="PS50082">
    <property type="entry name" value="WD_REPEATS_2"/>
    <property type="match status" value="1"/>
</dbReference>
<dbReference type="InterPro" id="IPR015943">
    <property type="entry name" value="WD40/YVTN_repeat-like_dom_sf"/>
</dbReference>
<feature type="compositionally biased region" description="Acidic residues" evidence="8">
    <location>
        <begin position="47"/>
        <end position="56"/>
    </location>
</feature>
<dbReference type="Proteomes" id="UP001578633">
    <property type="component" value="Chromosome 6"/>
</dbReference>
<sequence length="457" mass="50344">MSVPYQCIVAHSSESAGDWVIFGASGSKIVAQSSRGATTTWPPQDNQSEDQQEGDSEERPGKRIKLEQPNEQKSNFSSLILSSDGQYLIGVTGEDKCIRVFQIDSQNRLQQLSERCMSRRPSSITLTSDNATILCADKFGDVYALPLLPSPDDDKVEEPPETSATQQPDQKEWMPSATTLTVHSGRNRKTLEEQLKQKAKGPAKSKEPMRFKHELLLGHVSMLTDVAYIKVHGRSYIITADRDEHIRISRGPPQAHIIEGFCFGHEAFVSRLCFTQSGQLVSGGGDDHLFVWDWQNGLLKEKLAIRDLAFAHLRERDLVPAGVESTTCKVAVSGIWSLPTRDRAETVLVACEGVPALFSFTLGESTSESSIHLSGNALDVAIIQSSTGSLKLAVSIDNIRKPGSTAEAREDKAPRLQCFARQPAGEWHEDTELANTLKLFEQETSRHLTCAILANKC</sequence>
<keyword evidence="4 6" id="KW-0677">Repeat</keyword>
<dbReference type="RefSeq" id="XP_069305359.1">
    <property type="nucleotide sequence ID" value="XM_069452738.1"/>
</dbReference>
<dbReference type="SUPFAM" id="SSF50978">
    <property type="entry name" value="WD40 repeat-like"/>
    <property type="match status" value="1"/>
</dbReference>
<evidence type="ECO:0000313" key="10">
    <source>
        <dbReference type="Proteomes" id="UP001578633"/>
    </source>
</evidence>
<proteinExistence type="inferred from homology"/>
<protein>
    <recommendedName>
        <fullName evidence="11">Transfer RNA methyltransferase 82</fullName>
    </recommendedName>
</protein>
<dbReference type="Gene3D" id="2.130.10.10">
    <property type="entry name" value="YVTN repeat-like/Quinoprotein amine dehydrogenase"/>
    <property type="match status" value="1"/>
</dbReference>
<name>A0ABR3UE59_9PLEO</name>
<keyword evidence="3 6" id="KW-0819">tRNA processing</keyword>
<dbReference type="SMART" id="SM00320">
    <property type="entry name" value="WD40"/>
    <property type="match status" value="3"/>
</dbReference>
<keyword evidence="10" id="KW-1185">Reference proteome</keyword>
<feature type="repeat" description="WD" evidence="7">
    <location>
        <begin position="262"/>
        <end position="293"/>
    </location>
</feature>
<comment type="similarity">
    <text evidence="6">Belongs to the WD repeat TRM82 family.</text>
</comment>
<evidence type="ECO:0000256" key="2">
    <source>
        <dbReference type="ARBA" id="ARBA00022574"/>
    </source>
</evidence>
<evidence type="ECO:0000256" key="5">
    <source>
        <dbReference type="ARBA" id="ARBA00023242"/>
    </source>
</evidence>
<dbReference type="Pfam" id="PF00400">
    <property type="entry name" value="WD40"/>
    <property type="match status" value="1"/>
</dbReference>